<evidence type="ECO:0000256" key="1">
    <source>
        <dbReference type="SAM" id="MobiDB-lite"/>
    </source>
</evidence>
<evidence type="ECO:0000313" key="2">
    <source>
        <dbReference type="EMBL" id="GBP49798.1"/>
    </source>
</evidence>
<dbReference type="EMBL" id="BGZK01000552">
    <property type="protein sequence ID" value="GBP49798.1"/>
    <property type="molecule type" value="Genomic_DNA"/>
</dbReference>
<feature type="compositionally biased region" description="Basic and acidic residues" evidence="1">
    <location>
        <begin position="1"/>
        <end position="28"/>
    </location>
</feature>
<protein>
    <submittedName>
        <fullName evidence="2">Uncharacterized protein</fullName>
    </submittedName>
</protein>
<reference evidence="2 3" key="1">
    <citation type="journal article" date="2019" name="Commun. Biol.">
        <title>The bagworm genome reveals a unique fibroin gene that provides high tensile strength.</title>
        <authorList>
            <person name="Kono N."/>
            <person name="Nakamura H."/>
            <person name="Ohtoshi R."/>
            <person name="Tomita M."/>
            <person name="Numata K."/>
            <person name="Arakawa K."/>
        </authorList>
    </citation>
    <scope>NUCLEOTIDE SEQUENCE [LARGE SCALE GENOMIC DNA]</scope>
</reference>
<accession>A0A4C1WEL6</accession>
<gene>
    <name evidence="2" type="ORF">EVAR_81418_1</name>
</gene>
<keyword evidence="3" id="KW-1185">Reference proteome</keyword>
<organism evidence="2 3">
    <name type="scientific">Eumeta variegata</name>
    <name type="common">Bagworm moth</name>
    <name type="synonym">Eumeta japonica</name>
    <dbReference type="NCBI Taxonomy" id="151549"/>
    <lineage>
        <taxon>Eukaryota</taxon>
        <taxon>Metazoa</taxon>
        <taxon>Ecdysozoa</taxon>
        <taxon>Arthropoda</taxon>
        <taxon>Hexapoda</taxon>
        <taxon>Insecta</taxon>
        <taxon>Pterygota</taxon>
        <taxon>Neoptera</taxon>
        <taxon>Endopterygota</taxon>
        <taxon>Lepidoptera</taxon>
        <taxon>Glossata</taxon>
        <taxon>Ditrysia</taxon>
        <taxon>Tineoidea</taxon>
        <taxon>Psychidae</taxon>
        <taxon>Oiketicinae</taxon>
        <taxon>Eumeta</taxon>
    </lineage>
</organism>
<dbReference type="AlphaFoldDB" id="A0A4C1WEL6"/>
<comment type="caution">
    <text evidence="2">The sequence shown here is derived from an EMBL/GenBank/DDBJ whole genome shotgun (WGS) entry which is preliminary data.</text>
</comment>
<dbReference type="Proteomes" id="UP000299102">
    <property type="component" value="Unassembled WGS sequence"/>
</dbReference>
<name>A0A4C1WEL6_EUMVA</name>
<proteinExistence type="predicted"/>
<evidence type="ECO:0000313" key="3">
    <source>
        <dbReference type="Proteomes" id="UP000299102"/>
    </source>
</evidence>
<feature type="region of interest" description="Disordered" evidence="1">
    <location>
        <begin position="1"/>
        <end position="30"/>
    </location>
</feature>
<sequence length="85" mass="10115">MRKKEEMGRLEWKSEEELEREREWEPIHRSSASRGEIYARAQHERAPGDYRPTWSCYCDKLPCASGILSFSLYFSVENLSRSELE</sequence>